<accession>A0A6H1ZR40</accession>
<dbReference type="AlphaFoldDB" id="A0A6H1ZR40"/>
<sequence>MLIGKIELARGSEIYCYWGKHAKGWTGQVYNAERSKFVGGYFHDVLGPAFDIPPDLYWLITDLREGFGSGC</sequence>
<name>A0A6H1ZR40_9ZZZZ</name>
<dbReference type="EMBL" id="MT144627">
    <property type="protein sequence ID" value="QJH95688.1"/>
    <property type="molecule type" value="Genomic_DNA"/>
</dbReference>
<reference evidence="1" key="1">
    <citation type="submission" date="2020-03" db="EMBL/GenBank/DDBJ databases">
        <title>The deep terrestrial virosphere.</title>
        <authorList>
            <person name="Holmfeldt K."/>
            <person name="Nilsson E."/>
            <person name="Simone D."/>
            <person name="Lopez-Fernandez M."/>
            <person name="Wu X."/>
            <person name="de Brujin I."/>
            <person name="Lundin D."/>
            <person name="Andersson A."/>
            <person name="Bertilsson S."/>
            <person name="Dopson M."/>
        </authorList>
    </citation>
    <scope>NUCLEOTIDE SEQUENCE</scope>
    <source>
        <strain evidence="1">TM448A01565</strain>
        <strain evidence="2">TM448B00508</strain>
    </source>
</reference>
<dbReference type="EMBL" id="MT144169">
    <property type="protein sequence ID" value="QJA50034.1"/>
    <property type="molecule type" value="Genomic_DNA"/>
</dbReference>
<evidence type="ECO:0000313" key="2">
    <source>
        <dbReference type="EMBL" id="QJH95688.1"/>
    </source>
</evidence>
<protein>
    <submittedName>
        <fullName evidence="1">Uncharacterized protein</fullName>
    </submittedName>
</protein>
<gene>
    <name evidence="1" type="ORF">TM448A01565_0025</name>
    <name evidence="2" type="ORF">TM448B00508_0002</name>
</gene>
<organism evidence="1">
    <name type="scientific">viral metagenome</name>
    <dbReference type="NCBI Taxonomy" id="1070528"/>
    <lineage>
        <taxon>unclassified sequences</taxon>
        <taxon>metagenomes</taxon>
        <taxon>organismal metagenomes</taxon>
    </lineage>
</organism>
<evidence type="ECO:0000313" key="1">
    <source>
        <dbReference type="EMBL" id="QJA50034.1"/>
    </source>
</evidence>
<proteinExistence type="predicted"/>